<feature type="domain" description="Rhamnogalacturonase A/B/Epimerase-like pectate lyase" evidence="1">
    <location>
        <begin position="158"/>
        <end position="218"/>
    </location>
</feature>
<accession>A0A2U8UNP9</accession>
<dbReference type="KEGG" id="vg:80019303"/>
<reference evidence="4" key="1">
    <citation type="submission" date="2018-04" db="EMBL/GenBank/DDBJ databases">
        <authorList>
            <person name="Go L.Y."/>
            <person name="Mitchell J.A."/>
        </authorList>
    </citation>
    <scope>NUCLEOTIDE SEQUENCE [LARGE SCALE GENOMIC DNA]</scope>
</reference>
<dbReference type="GeneID" id="80019303"/>
<dbReference type="SUPFAM" id="SSF51126">
    <property type="entry name" value="Pectin lyase-like"/>
    <property type="match status" value="1"/>
</dbReference>
<dbReference type="Proteomes" id="UP000247188">
    <property type="component" value="Segment"/>
</dbReference>
<dbReference type="SMART" id="SM00710">
    <property type="entry name" value="PbH1"/>
    <property type="match status" value="4"/>
</dbReference>
<dbReference type="InterPro" id="IPR024535">
    <property type="entry name" value="RHGA/B-epi-like_pectate_lyase"/>
</dbReference>
<dbReference type="InterPro" id="IPR011050">
    <property type="entry name" value="Pectin_lyase_fold/virulence"/>
</dbReference>
<dbReference type="Pfam" id="PF12708">
    <property type="entry name" value="Pect-lyase_RHGA_epim"/>
    <property type="match status" value="1"/>
</dbReference>
<organism evidence="3 4">
    <name type="scientific">Streptomyces phage Ibantik</name>
    <dbReference type="NCBI Taxonomy" id="2182397"/>
    <lineage>
        <taxon>Viruses</taxon>
        <taxon>Duplodnaviria</taxon>
        <taxon>Heunggongvirae</taxon>
        <taxon>Uroviricota</taxon>
        <taxon>Caudoviricetes</taxon>
        <taxon>Ibantikvirus</taxon>
        <taxon>Ibantikvirus ibantik</taxon>
    </lineage>
</organism>
<evidence type="ECO:0000259" key="2">
    <source>
        <dbReference type="Pfam" id="PF13229"/>
    </source>
</evidence>
<dbReference type="InterPro" id="IPR012334">
    <property type="entry name" value="Pectin_lyas_fold"/>
</dbReference>
<dbReference type="InterPro" id="IPR039448">
    <property type="entry name" value="Beta_helix"/>
</dbReference>
<dbReference type="InterPro" id="IPR006626">
    <property type="entry name" value="PbH1"/>
</dbReference>
<name>A0A2U8UNP9_9CAUD</name>
<sequence>MARNLFGGSAADVAEDIDGARVAGAEGTVWDGPSSGAAQITDLLDENSQPTQNLTADSQGMVHHFYGPDNVTLLYVDFGAGRVAMVPVNTSTDLANHLNATDPHGTKAGALAEINAQRGVAGGFSTLGPDGKVLPAQLPSSLGEDGEGSVDWLSVKSASYGAIGDGVQDDTAAIQNAIDAAGYGGVVYFPKGVYKVSQPLDLPRGVTLLGSHSNLMVGPGMVGDEWPCYLQAAPTFTTGAMINIIGEDDGDHPALNGEQRIFNLMLDGSKVSGWGLDGIYSRGNVQNVVLRDVCIRQMPNNGIVTASVGTTWPYSWRLHSVMVDNCHVNGMVFEGNTDLTLEDCQVIGSWSSGFKLINCANTLVTHSRAEWCGNYGFHITGGWGNWPGSGSMTLTGCSTDRNGWDGVRVDASGNGAFLIQGLMTRRDGRNGGAGGGGYAGLRLSNQAPVVVTGHQNYVGSDDGGTANTSPDYGVSISGARDVQYTGGYLHGLLGTINDDGTNTRVIIGPNTSGVVGNNYAEDRKPITAQVGPVQLTDLAAVGRALGLAHPGDHGLKAWAYDPVMATGTLGVTGGVVYLSAMYIPVKTSVSKILWHCSSAASGVTAGSNFVGLYTSAGVRLASVGIDGDVTSTGAKQTTIPATALEPGMYWVGFVFNATTPPAMARTTGIASFTALVNANLSGASLRFASQLTGQTTLPANLTPGNNNPAASYWAAVS</sequence>
<protein>
    <submittedName>
        <fullName evidence="3">Minor tail protein</fullName>
    </submittedName>
</protein>
<evidence type="ECO:0000313" key="4">
    <source>
        <dbReference type="Proteomes" id="UP000247188"/>
    </source>
</evidence>
<dbReference type="GO" id="GO:0019058">
    <property type="term" value="P:viral life cycle"/>
    <property type="evidence" value="ECO:0007669"/>
    <property type="project" value="UniProtKB-ARBA"/>
</dbReference>
<dbReference type="RefSeq" id="YP_010754705.1">
    <property type="nucleotide sequence ID" value="NC_073462.1"/>
</dbReference>
<dbReference type="Pfam" id="PF13229">
    <property type="entry name" value="Beta_helix"/>
    <property type="match status" value="1"/>
</dbReference>
<gene>
    <name evidence="3" type="primary">83</name>
    <name evidence="3" type="ORF">SEA_IBANTIK_83</name>
</gene>
<proteinExistence type="predicted"/>
<dbReference type="GO" id="GO:0044423">
    <property type="term" value="C:virion component"/>
    <property type="evidence" value="ECO:0007669"/>
    <property type="project" value="UniProtKB-KW"/>
</dbReference>
<dbReference type="Gene3D" id="2.160.20.10">
    <property type="entry name" value="Single-stranded right-handed beta-helix, Pectin lyase-like"/>
    <property type="match status" value="1"/>
</dbReference>
<dbReference type="GO" id="GO:0051701">
    <property type="term" value="P:biological process involved in interaction with host"/>
    <property type="evidence" value="ECO:0007669"/>
    <property type="project" value="UniProtKB-ARBA"/>
</dbReference>
<dbReference type="EMBL" id="MH155870">
    <property type="protein sequence ID" value="AWN05305.1"/>
    <property type="molecule type" value="Genomic_DNA"/>
</dbReference>
<evidence type="ECO:0000313" key="3">
    <source>
        <dbReference type="EMBL" id="AWN05305.1"/>
    </source>
</evidence>
<feature type="domain" description="Right handed beta helix" evidence="2">
    <location>
        <begin position="330"/>
        <end position="414"/>
    </location>
</feature>
<evidence type="ECO:0000259" key="1">
    <source>
        <dbReference type="Pfam" id="PF12708"/>
    </source>
</evidence>
<keyword evidence="4" id="KW-1185">Reference proteome</keyword>